<comment type="subunit">
    <text evidence="4 12">Monomer.</text>
</comment>
<dbReference type="Proteomes" id="UP000243024">
    <property type="component" value="Unassembled WGS sequence"/>
</dbReference>
<dbReference type="EMBL" id="PEBV01000005">
    <property type="protein sequence ID" value="PTQ54258.1"/>
    <property type="molecule type" value="Genomic_DNA"/>
</dbReference>
<comment type="similarity">
    <text evidence="3 12 15">Belongs to the phosphoglycerate kinase family.</text>
</comment>
<evidence type="ECO:0000256" key="7">
    <source>
        <dbReference type="ARBA" id="ARBA00022679"/>
    </source>
</evidence>
<dbReference type="Pfam" id="PF00162">
    <property type="entry name" value="PGK"/>
    <property type="match status" value="1"/>
</dbReference>
<gene>
    <name evidence="12 17" type="primary">pgk</name>
    <name evidence="18" type="ORF">HSCHL_0537</name>
    <name evidence="16" type="ORF">KM312_01000</name>
    <name evidence="17" type="ORF">SA87_02625</name>
</gene>
<evidence type="ECO:0000256" key="13">
    <source>
        <dbReference type="PIRSR" id="PIRSR000724-1"/>
    </source>
</evidence>
<dbReference type="EMBL" id="JAHHQF010000037">
    <property type="protein sequence ID" value="MBT9281240.1"/>
    <property type="molecule type" value="Genomic_DNA"/>
</dbReference>
<keyword evidence="8 12" id="KW-0547">Nucleotide-binding</keyword>
<feature type="binding site" evidence="12 13">
    <location>
        <begin position="20"/>
        <end position="22"/>
    </location>
    <ligand>
        <name>substrate</name>
    </ligand>
</feature>
<dbReference type="GO" id="GO:0006094">
    <property type="term" value="P:gluconeogenesis"/>
    <property type="evidence" value="ECO:0007669"/>
    <property type="project" value="TreeGrafter"/>
</dbReference>
<evidence type="ECO:0000313" key="17">
    <source>
        <dbReference type="EMBL" id="OAR03549.1"/>
    </source>
</evidence>
<evidence type="ECO:0000313" key="20">
    <source>
        <dbReference type="Proteomes" id="UP000244180"/>
    </source>
</evidence>
<comment type="subcellular location">
    <subcellularLocation>
        <location evidence="12">Cytoplasm</location>
    </subcellularLocation>
</comment>
<keyword evidence="12" id="KW-0963">Cytoplasm</keyword>
<dbReference type="PRINTS" id="PR00477">
    <property type="entry name" value="PHGLYCKINASE"/>
</dbReference>
<comment type="pathway">
    <text evidence="2 12">Carbohydrate degradation; glycolysis; pyruvate from D-glyceraldehyde 3-phosphate: step 2/5.</text>
</comment>
<keyword evidence="10 12" id="KW-0067">ATP-binding</keyword>
<dbReference type="STRING" id="1484.SA87_02625"/>
<feature type="binding site" evidence="12 13">
    <location>
        <begin position="58"/>
        <end position="61"/>
    </location>
    <ligand>
        <name>substrate</name>
    </ligand>
</feature>
<evidence type="ECO:0000313" key="19">
    <source>
        <dbReference type="Proteomes" id="UP000243024"/>
    </source>
</evidence>
<evidence type="ECO:0000256" key="2">
    <source>
        <dbReference type="ARBA" id="ARBA00004838"/>
    </source>
</evidence>
<evidence type="ECO:0000256" key="15">
    <source>
        <dbReference type="RuleBase" id="RU000532"/>
    </source>
</evidence>
<dbReference type="HAMAP" id="MF_00145">
    <property type="entry name" value="Phosphoglyc_kinase"/>
    <property type="match status" value="1"/>
</dbReference>
<protein>
    <recommendedName>
        <fullName evidence="6 12">Phosphoglycerate kinase</fullName>
        <ecNumber evidence="5 12">2.7.2.3</ecNumber>
    </recommendedName>
</protein>
<reference evidence="17 19" key="1">
    <citation type="submission" date="2015-09" db="EMBL/GenBank/DDBJ databases">
        <title>Draft genome sequence of Hydrogenibacillus schlegelii DSM 2000.</title>
        <authorList>
            <person name="Hemp J."/>
        </authorList>
    </citation>
    <scope>NUCLEOTIDE SEQUENCE [LARGE SCALE GENOMIC DNA]</scope>
    <source>
        <strain evidence="17 19">MA 48</strain>
    </source>
</reference>
<dbReference type="FunFam" id="3.40.50.1260:FF:000006">
    <property type="entry name" value="Phosphoglycerate kinase"/>
    <property type="match status" value="1"/>
</dbReference>
<name>A0A132NF36_HYDSH</name>
<reference evidence="18 20" key="2">
    <citation type="submission" date="2017-08" db="EMBL/GenBank/DDBJ databases">
        <title>Burning lignite coal seam in the remote Altai Mountains harbors a hydrogen-driven thermophilic microbial community.</title>
        <authorList>
            <person name="Kadnikov V.V."/>
            <person name="Mardanov A.V."/>
            <person name="Ivasenko D."/>
            <person name="Beletsky A.V."/>
            <person name="Karnachuk O.V."/>
            <person name="Ravin N.V."/>
        </authorList>
    </citation>
    <scope>NUCLEOTIDE SEQUENCE [LARGE SCALE GENOMIC DNA]</scope>
    <source>
        <strain evidence="18">AL33</strain>
    </source>
</reference>
<evidence type="ECO:0000256" key="5">
    <source>
        <dbReference type="ARBA" id="ARBA00013061"/>
    </source>
</evidence>
<dbReference type="PROSITE" id="PS00111">
    <property type="entry name" value="PGLYCERATE_KINASE"/>
    <property type="match status" value="1"/>
</dbReference>
<dbReference type="InterPro" id="IPR015911">
    <property type="entry name" value="Phosphoglycerate_kinase_CS"/>
</dbReference>
<feature type="binding site" evidence="12">
    <location>
        <position position="35"/>
    </location>
    <ligand>
        <name>substrate</name>
    </ligand>
</feature>
<dbReference type="SUPFAM" id="SSF53748">
    <property type="entry name" value="Phosphoglycerate kinase"/>
    <property type="match status" value="1"/>
</dbReference>
<dbReference type="EC" id="2.7.2.3" evidence="5 12"/>
<keyword evidence="19" id="KW-1185">Reference proteome</keyword>
<dbReference type="InterPro" id="IPR036043">
    <property type="entry name" value="Phosphoglycerate_kinase_sf"/>
</dbReference>
<sequence length="394" mass="41520">MLATLQDVDVAGRTVFVRVDFNVPLDGGRIADETRIRAHLPTIEALSDRRAKIVLASHLGRPKGAPDPALTLEPVAERLKALLGRTVRFIPAVAGPEVDAAVRTLREGEILLLENVRFHPGETKNDPELSAAWAAWTDVYVGDAFGSAHRAHASTVGIAERAPQAVAGLLMEREIRMLTRVLEAPERPFVAIVGGAKIKDKIGVLKNLLAKADAVLVGGGMANTLLFAEGASLGASLVEPEAVDVARALLDEARALGKPLMLPADVVVADRFSADARTDVADARAVPDGWQALDIGPRTRERFREVILGAKTVVWNGPMGVFELPPFAEGTRAIAEAVAASGAMSVVGGGDSVAALNETGLKDRITHVSTGGGATLEFLEGKTLPGVAVLMRRP</sequence>
<evidence type="ECO:0000256" key="14">
    <source>
        <dbReference type="PIRSR" id="PIRSR000724-2"/>
    </source>
</evidence>
<feature type="binding site" evidence="13">
    <location>
        <position position="150"/>
    </location>
    <ligand>
        <name>(2R)-3-phosphoglycerate</name>
        <dbReference type="ChEBI" id="CHEBI:58272"/>
    </ligand>
</feature>
<dbReference type="RefSeq" id="WP_066202824.1">
    <property type="nucleotide sequence ID" value="NZ_CBCSAS010000002.1"/>
</dbReference>
<organism evidence="17 19">
    <name type="scientific">Hydrogenibacillus schlegelii</name>
    <name type="common">Bacillus schlegelii</name>
    <dbReference type="NCBI Taxonomy" id="1484"/>
    <lineage>
        <taxon>Bacteria</taxon>
        <taxon>Bacillati</taxon>
        <taxon>Bacillota</taxon>
        <taxon>Bacilli</taxon>
        <taxon>Bacillales</taxon>
        <taxon>Bacillales Family X. Incertae Sedis</taxon>
        <taxon>Hydrogenibacillus</taxon>
    </lineage>
</organism>
<evidence type="ECO:0000313" key="18">
    <source>
        <dbReference type="EMBL" id="PTQ54258.1"/>
    </source>
</evidence>
<comment type="caution">
    <text evidence="17">The sequence shown here is derived from an EMBL/GenBank/DDBJ whole genome shotgun (WGS) entry which is preliminary data.</text>
</comment>
<keyword evidence="9 12" id="KW-0418">Kinase</keyword>
<evidence type="ECO:0000256" key="9">
    <source>
        <dbReference type="ARBA" id="ARBA00022777"/>
    </source>
</evidence>
<dbReference type="GO" id="GO:0006096">
    <property type="term" value="P:glycolytic process"/>
    <property type="evidence" value="ECO:0007669"/>
    <property type="project" value="UniProtKB-UniRule"/>
</dbReference>
<feature type="binding site" evidence="12 14">
    <location>
        <position position="201"/>
    </location>
    <ligand>
        <name>ATP</name>
        <dbReference type="ChEBI" id="CHEBI:30616"/>
    </ligand>
</feature>
<evidence type="ECO:0000256" key="12">
    <source>
        <dbReference type="HAMAP-Rule" id="MF_00145"/>
    </source>
</evidence>
<evidence type="ECO:0000256" key="3">
    <source>
        <dbReference type="ARBA" id="ARBA00008982"/>
    </source>
</evidence>
<evidence type="ECO:0000256" key="6">
    <source>
        <dbReference type="ARBA" id="ARBA00016471"/>
    </source>
</evidence>
<evidence type="ECO:0000256" key="10">
    <source>
        <dbReference type="ARBA" id="ARBA00022840"/>
    </source>
</evidence>
<dbReference type="UniPathway" id="UPA00109">
    <property type="reaction ID" value="UER00185"/>
</dbReference>
<feature type="binding site" evidence="12">
    <location>
        <position position="117"/>
    </location>
    <ligand>
        <name>substrate</name>
    </ligand>
</feature>
<evidence type="ECO:0000256" key="4">
    <source>
        <dbReference type="ARBA" id="ARBA00011245"/>
    </source>
</evidence>
<comment type="catalytic activity">
    <reaction evidence="1 12 15">
        <text>(2R)-3-phosphoglycerate + ATP = (2R)-3-phospho-glyceroyl phosphate + ADP</text>
        <dbReference type="Rhea" id="RHEA:14801"/>
        <dbReference type="ChEBI" id="CHEBI:30616"/>
        <dbReference type="ChEBI" id="CHEBI:57604"/>
        <dbReference type="ChEBI" id="CHEBI:58272"/>
        <dbReference type="ChEBI" id="CHEBI:456216"/>
        <dbReference type="EC" id="2.7.2.3"/>
    </reaction>
</comment>
<dbReference type="GO" id="GO:0004618">
    <property type="term" value="F:phosphoglycerate kinase activity"/>
    <property type="evidence" value="ECO:0007669"/>
    <property type="project" value="UniProtKB-UniRule"/>
</dbReference>
<dbReference type="PIRSF" id="PIRSF000724">
    <property type="entry name" value="Pgk"/>
    <property type="match status" value="1"/>
</dbReference>
<accession>A0A132NF36</accession>
<dbReference type="Proteomes" id="UP000748108">
    <property type="component" value="Unassembled WGS sequence"/>
</dbReference>
<feature type="binding site" evidence="12">
    <location>
        <position position="150"/>
    </location>
    <ligand>
        <name>substrate</name>
    </ligand>
</feature>
<feature type="binding site" evidence="12 14">
    <location>
        <begin position="349"/>
        <end position="352"/>
    </location>
    <ligand>
        <name>ATP</name>
        <dbReference type="ChEBI" id="CHEBI:30616"/>
    </ligand>
</feature>
<keyword evidence="11 12" id="KW-0324">Glycolysis</keyword>
<feature type="binding site" evidence="13">
    <location>
        <position position="117"/>
    </location>
    <ligand>
        <name>(2R)-3-phosphoglycerate</name>
        <dbReference type="ChEBI" id="CHEBI:58272"/>
    </ligand>
</feature>
<keyword evidence="7 12" id="KW-0808">Transferase</keyword>
<dbReference type="AlphaFoldDB" id="A0A132NF36"/>
<dbReference type="InterPro" id="IPR015824">
    <property type="entry name" value="Phosphoglycerate_kinase_N"/>
</dbReference>
<dbReference type="PANTHER" id="PTHR11406">
    <property type="entry name" value="PHOSPHOGLYCERATE KINASE"/>
    <property type="match status" value="1"/>
</dbReference>
<evidence type="ECO:0000256" key="8">
    <source>
        <dbReference type="ARBA" id="ARBA00022741"/>
    </source>
</evidence>
<dbReference type="Gene3D" id="3.40.50.1260">
    <property type="entry name" value="Phosphoglycerate kinase, N-terminal domain"/>
    <property type="match status" value="2"/>
</dbReference>
<dbReference type="GO" id="GO:0005829">
    <property type="term" value="C:cytosol"/>
    <property type="evidence" value="ECO:0007669"/>
    <property type="project" value="TreeGrafter"/>
</dbReference>
<feature type="binding site" evidence="12 14">
    <location>
        <position position="323"/>
    </location>
    <ligand>
        <name>ATP</name>
        <dbReference type="ChEBI" id="CHEBI:30616"/>
    </ligand>
</feature>
<dbReference type="GO" id="GO:0043531">
    <property type="term" value="F:ADP binding"/>
    <property type="evidence" value="ECO:0007669"/>
    <property type="project" value="TreeGrafter"/>
</dbReference>
<dbReference type="EMBL" id="JXBB01000055">
    <property type="protein sequence ID" value="OAR03549.1"/>
    <property type="molecule type" value="Genomic_DNA"/>
</dbReference>
<feature type="binding site" evidence="13">
    <location>
        <position position="35"/>
    </location>
    <ligand>
        <name>(2R)-3-phosphoglycerate</name>
        <dbReference type="ChEBI" id="CHEBI:58272"/>
    </ligand>
</feature>
<dbReference type="FunFam" id="3.40.50.1260:FF:000003">
    <property type="entry name" value="Phosphoglycerate kinase"/>
    <property type="match status" value="1"/>
</dbReference>
<dbReference type="CDD" id="cd00318">
    <property type="entry name" value="Phosphoglycerate_kinase"/>
    <property type="match status" value="1"/>
</dbReference>
<evidence type="ECO:0000256" key="1">
    <source>
        <dbReference type="ARBA" id="ARBA00000642"/>
    </source>
</evidence>
<dbReference type="OrthoDB" id="9808460at2"/>
<reference evidence="16" key="3">
    <citation type="journal article" date="2021" name="Microbiology">
        <title>Metagenomic Analysis of the Microbial Community in the Underground Coal Fire Area (Kemerovo Region, Russia) Revealed Predominance of Thermophilic Members of the Phyla Deinococcus-thermus, Aquificae, and Firmicutes.</title>
        <authorList>
            <person name="Kadnikov V."/>
            <person name="Mardanov A.V."/>
            <person name="Beletsky A.V."/>
            <person name="Karnachuk O.V."/>
            <person name="Ravin N.V."/>
        </authorList>
    </citation>
    <scope>NUCLEOTIDE SEQUENCE</scope>
    <source>
        <strain evidence="16">RBS10-49</strain>
    </source>
</reference>
<dbReference type="InterPro" id="IPR001576">
    <property type="entry name" value="Phosphoglycerate_kinase"/>
</dbReference>
<evidence type="ECO:0000313" key="16">
    <source>
        <dbReference type="EMBL" id="MBT9281240.1"/>
    </source>
</evidence>
<comment type="caution">
    <text evidence="12">Lacks conserved residue(s) required for the propagation of feature annotation.</text>
</comment>
<proteinExistence type="inferred from homology"/>
<evidence type="ECO:0000256" key="11">
    <source>
        <dbReference type="ARBA" id="ARBA00023152"/>
    </source>
</evidence>
<dbReference type="Proteomes" id="UP000244180">
    <property type="component" value="Unassembled WGS sequence"/>
</dbReference>
<dbReference type="GO" id="GO:0005524">
    <property type="term" value="F:ATP binding"/>
    <property type="evidence" value="ECO:0007669"/>
    <property type="project" value="UniProtKB-KW"/>
</dbReference>
<dbReference type="PANTHER" id="PTHR11406:SF23">
    <property type="entry name" value="PHOSPHOGLYCERATE KINASE 1, CHLOROPLASTIC-RELATED"/>
    <property type="match status" value="1"/>
</dbReference>